<dbReference type="HOGENOM" id="CLU_2605025_0_0_12"/>
<reference evidence="2 3" key="2">
    <citation type="journal article" date="2011" name="ISME J.">
        <title>RNA-seq reveals cooperative metabolic interactions between two termite-gut spirochete species in co-culture.</title>
        <authorList>
            <person name="Rosenthal A.Z."/>
            <person name="Matson E.G."/>
            <person name="Eldar A."/>
            <person name="Leadbetter J.R."/>
        </authorList>
    </citation>
    <scope>NUCLEOTIDE SEQUENCE [LARGE SCALE GENOMIC DNA]</scope>
    <source>
        <strain evidence="3">ATCC BAA-887 / DSM 12427 / ZAS-2</strain>
    </source>
</reference>
<name>F5YQ63_TREPZ</name>
<organism evidence="2 3">
    <name type="scientific">Treponema primitia (strain ATCC BAA-887 / DSM 12427 / ZAS-2)</name>
    <dbReference type="NCBI Taxonomy" id="545694"/>
    <lineage>
        <taxon>Bacteria</taxon>
        <taxon>Pseudomonadati</taxon>
        <taxon>Spirochaetota</taxon>
        <taxon>Spirochaetia</taxon>
        <taxon>Spirochaetales</taxon>
        <taxon>Treponemataceae</taxon>
        <taxon>Treponema</taxon>
    </lineage>
</organism>
<evidence type="ECO:0000256" key="1">
    <source>
        <dbReference type="SAM" id="MobiDB-lite"/>
    </source>
</evidence>
<reference evidence="3" key="1">
    <citation type="submission" date="2009-12" db="EMBL/GenBank/DDBJ databases">
        <title>Complete sequence of Treponema primitia strain ZAS-2.</title>
        <authorList>
            <person name="Tetu S.G."/>
            <person name="Matson E."/>
            <person name="Ren Q."/>
            <person name="Seshadri R."/>
            <person name="Elbourne L."/>
            <person name="Hassan K.A."/>
            <person name="Durkin A."/>
            <person name="Radune D."/>
            <person name="Mohamoud Y."/>
            <person name="Shay R."/>
            <person name="Jin S."/>
            <person name="Zhang X."/>
            <person name="Lucey K."/>
            <person name="Ballor N.R."/>
            <person name="Ottesen E."/>
            <person name="Rosenthal R."/>
            <person name="Allen A."/>
            <person name="Leadbetter J.R."/>
            <person name="Paulsen I.T."/>
        </authorList>
    </citation>
    <scope>NUCLEOTIDE SEQUENCE [LARGE SCALE GENOMIC DNA]</scope>
    <source>
        <strain evidence="3">ATCC BAA-887 / DSM 12427 / ZAS-2</strain>
    </source>
</reference>
<sequence length="79" mass="8321">MGLVTQGEEECPAGSDIGGGGGKAKHARIGPSAVMYRVYLAKSGDNPLFVGIAYPDGNLTHEQLIPNRVPLNELVIFLV</sequence>
<keyword evidence="3" id="KW-1185">Reference proteome</keyword>
<feature type="region of interest" description="Disordered" evidence="1">
    <location>
        <begin position="1"/>
        <end position="26"/>
    </location>
</feature>
<evidence type="ECO:0000313" key="3">
    <source>
        <dbReference type="Proteomes" id="UP000009223"/>
    </source>
</evidence>
<dbReference type="KEGG" id="tpi:TREPR_1436"/>
<dbReference type="Proteomes" id="UP000009223">
    <property type="component" value="Chromosome"/>
</dbReference>
<dbReference type="AlphaFoldDB" id="F5YQ63"/>
<dbReference type="EMBL" id="CP001843">
    <property type="protein sequence ID" value="AEF84442.1"/>
    <property type="molecule type" value="Genomic_DNA"/>
</dbReference>
<gene>
    <name evidence="2" type="ordered locus">TREPR_1436</name>
</gene>
<accession>F5YQ63</accession>
<evidence type="ECO:0000313" key="2">
    <source>
        <dbReference type="EMBL" id="AEF84442.1"/>
    </source>
</evidence>
<proteinExistence type="predicted"/>
<protein>
    <submittedName>
        <fullName evidence="2">Uncharacterized protein</fullName>
    </submittedName>
</protein>